<evidence type="ECO:0000256" key="1">
    <source>
        <dbReference type="PIRNR" id="PIRNR006221"/>
    </source>
</evidence>
<reference evidence="2 3" key="1">
    <citation type="submission" date="2019-06" db="EMBL/GenBank/DDBJ databases">
        <title>Sequencing the genomes of 1000 actinobacteria strains.</title>
        <authorList>
            <person name="Klenk H.-P."/>
        </authorList>
    </citation>
    <scope>NUCLEOTIDE SEQUENCE [LARGE SCALE GENOMIC DNA]</scope>
    <source>
        <strain evidence="2 3">DSM 24683</strain>
    </source>
</reference>
<dbReference type="PANTHER" id="PTHR12149">
    <property type="entry name" value="FRUCTOSAMINE 3 KINASE-RELATED PROTEIN"/>
    <property type="match status" value="1"/>
</dbReference>
<proteinExistence type="inferred from homology"/>
<comment type="similarity">
    <text evidence="1">Belongs to the fructosamine kinase family.</text>
</comment>
<dbReference type="Gene3D" id="3.30.200.20">
    <property type="entry name" value="Phosphorylase Kinase, domain 1"/>
    <property type="match status" value="1"/>
</dbReference>
<evidence type="ECO:0000313" key="2">
    <source>
        <dbReference type="EMBL" id="TWD83937.1"/>
    </source>
</evidence>
<dbReference type="PANTHER" id="PTHR12149:SF8">
    <property type="entry name" value="PROTEIN-RIBULOSAMINE 3-KINASE"/>
    <property type="match status" value="1"/>
</dbReference>
<protein>
    <submittedName>
        <fullName evidence="2">Fructosamine-3-kinase</fullName>
    </submittedName>
</protein>
<dbReference type="Pfam" id="PF03881">
    <property type="entry name" value="Fructosamin_kin"/>
    <property type="match status" value="1"/>
</dbReference>
<dbReference type="Gene3D" id="1.10.510.10">
    <property type="entry name" value="Transferase(Phosphotransferase) domain 1"/>
    <property type="match status" value="1"/>
</dbReference>
<organism evidence="2 3">
    <name type="scientific">Kribbella amoyensis</name>
    <dbReference type="NCBI Taxonomy" id="996641"/>
    <lineage>
        <taxon>Bacteria</taxon>
        <taxon>Bacillati</taxon>
        <taxon>Actinomycetota</taxon>
        <taxon>Actinomycetes</taxon>
        <taxon>Propionibacteriales</taxon>
        <taxon>Kribbellaceae</taxon>
        <taxon>Kribbella</taxon>
    </lineage>
</organism>
<keyword evidence="1" id="KW-0808">Transferase</keyword>
<gene>
    <name evidence="2" type="ORF">FB561_5108</name>
</gene>
<dbReference type="Gene3D" id="1.20.1270.240">
    <property type="match status" value="1"/>
</dbReference>
<keyword evidence="3" id="KW-1185">Reference proteome</keyword>
<dbReference type="Proteomes" id="UP000318380">
    <property type="component" value="Unassembled WGS sequence"/>
</dbReference>
<sequence length="254" mass="27735">MTVPAFVKQRPGAPPGFFEVEAAGLRWLTVPGGVPVAEPLEVSADRLSTRRLEPVAPTRAAAEEFGRRLARTHEAGARWFGAPPDGWDSDGYIGTVSLPHAHAPTRSWGEVFADLRIRPFVRAAFDQGTLDHRETEVFERICRDLAAGRYDDPTERPCRIHGDLWSGNVVWAADGAHLIDPAAHGGHRETDLAMLALFGLPHLDRVLAAYDEVRPLTAGWESRIGLHQLHPLLVHVVLFGGGYVSQALATARAC</sequence>
<dbReference type="GO" id="GO:0016301">
    <property type="term" value="F:kinase activity"/>
    <property type="evidence" value="ECO:0007669"/>
    <property type="project" value="UniProtKB-UniRule"/>
</dbReference>
<dbReference type="EMBL" id="VIVK01000001">
    <property type="protein sequence ID" value="TWD83937.1"/>
    <property type="molecule type" value="Genomic_DNA"/>
</dbReference>
<dbReference type="InterPro" id="IPR016477">
    <property type="entry name" value="Fructo-/Ketosamine-3-kinase"/>
</dbReference>
<dbReference type="AlphaFoldDB" id="A0A561BYJ0"/>
<keyword evidence="1 2" id="KW-0418">Kinase</keyword>
<dbReference type="SUPFAM" id="SSF56112">
    <property type="entry name" value="Protein kinase-like (PK-like)"/>
    <property type="match status" value="1"/>
</dbReference>
<name>A0A561BYJ0_9ACTN</name>
<dbReference type="PIRSF" id="PIRSF006221">
    <property type="entry name" value="Ketosamine-3-kinase"/>
    <property type="match status" value="1"/>
</dbReference>
<accession>A0A561BYJ0</accession>
<comment type="caution">
    <text evidence="2">The sequence shown here is derived from an EMBL/GenBank/DDBJ whole genome shotgun (WGS) entry which is preliminary data.</text>
</comment>
<dbReference type="OrthoDB" id="5291879at2"/>
<evidence type="ECO:0000313" key="3">
    <source>
        <dbReference type="Proteomes" id="UP000318380"/>
    </source>
</evidence>
<dbReference type="InterPro" id="IPR011009">
    <property type="entry name" value="Kinase-like_dom_sf"/>
</dbReference>
<dbReference type="RefSeq" id="WP_145810941.1">
    <property type="nucleotide sequence ID" value="NZ_VIVK01000001.1"/>
</dbReference>